<evidence type="ECO:0000313" key="3">
    <source>
        <dbReference type="EMBL" id="WAR24807.1"/>
    </source>
</evidence>
<feature type="compositionally biased region" description="Polar residues" evidence="2">
    <location>
        <begin position="338"/>
        <end position="377"/>
    </location>
</feature>
<feature type="region of interest" description="Disordered" evidence="2">
    <location>
        <begin position="325"/>
        <end position="401"/>
    </location>
</feature>
<dbReference type="EMBL" id="CP111024">
    <property type="protein sequence ID" value="WAR24807.1"/>
    <property type="molecule type" value="Genomic_DNA"/>
</dbReference>
<evidence type="ECO:0000256" key="2">
    <source>
        <dbReference type="SAM" id="MobiDB-lite"/>
    </source>
</evidence>
<evidence type="ECO:0000313" key="4">
    <source>
        <dbReference type="Proteomes" id="UP001164746"/>
    </source>
</evidence>
<name>A0ABY7FUR8_MYAAR</name>
<sequence length="401" mass="45228">MAFPPSPRNTRKHKPIFREMTSASARRRPGGSIRVQGQGYSKVDTDAQPPDAAAASSGSSLQLPTMASNGLAADWDTEAEAEDDGNPMLLDELSGINRTLEKQIETLRLRLDFDTRHHDAEKHALLVETGAKLKSKAEEIDLLKQQVTVKDTKMKDIEKQNAKKSEEIITLRREIESLNNEVVHAKSYANDLMSQMSTLTKEREQLEREGVFGDREQEVTALRREVSDLRNNLHTLESELTKARELVATQGNKLKFADSDKKSLQLKFKEELAKVSHSMRMEVERMRDVMKKQWEEMRALREQNFSMSKDIKDIRSLLINGCLDDDGKMQQQEDQDHGAQSQGHMAQGQSPRQHSPTHALSLPQTARGSKQGYSNGYNMAALKPSLPVLNKDSKKTAGRRK</sequence>
<feature type="region of interest" description="Disordered" evidence="2">
    <location>
        <begin position="1"/>
        <end position="67"/>
    </location>
</feature>
<keyword evidence="4" id="KW-1185">Reference proteome</keyword>
<protein>
    <submittedName>
        <fullName evidence="3">Uncharacterized protein</fullName>
    </submittedName>
</protein>
<gene>
    <name evidence="3" type="ORF">MAR_038476</name>
</gene>
<dbReference type="Proteomes" id="UP001164746">
    <property type="component" value="Chromosome 13"/>
</dbReference>
<reference evidence="3" key="1">
    <citation type="submission" date="2022-11" db="EMBL/GenBank/DDBJ databases">
        <title>Centuries of genome instability and evolution in soft-shell clam transmissible cancer (bioRxiv).</title>
        <authorList>
            <person name="Hart S.F.M."/>
            <person name="Yonemitsu M.A."/>
            <person name="Giersch R.M."/>
            <person name="Beal B.F."/>
            <person name="Arriagada G."/>
            <person name="Davis B.W."/>
            <person name="Ostrander E.A."/>
            <person name="Goff S.P."/>
            <person name="Metzger M.J."/>
        </authorList>
    </citation>
    <scope>NUCLEOTIDE SEQUENCE</scope>
    <source>
        <strain evidence="3">MELC-2E11</strain>
        <tissue evidence="3">Siphon/mantle</tissue>
    </source>
</reference>
<keyword evidence="1" id="KW-0175">Coiled coil</keyword>
<feature type="coiled-coil region" evidence="1">
    <location>
        <begin position="154"/>
        <end position="246"/>
    </location>
</feature>
<proteinExistence type="predicted"/>
<organism evidence="3 4">
    <name type="scientific">Mya arenaria</name>
    <name type="common">Soft-shell clam</name>
    <dbReference type="NCBI Taxonomy" id="6604"/>
    <lineage>
        <taxon>Eukaryota</taxon>
        <taxon>Metazoa</taxon>
        <taxon>Spiralia</taxon>
        <taxon>Lophotrochozoa</taxon>
        <taxon>Mollusca</taxon>
        <taxon>Bivalvia</taxon>
        <taxon>Autobranchia</taxon>
        <taxon>Heteroconchia</taxon>
        <taxon>Euheterodonta</taxon>
        <taxon>Imparidentia</taxon>
        <taxon>Neoheterodontei</taxon>
        <taxon>Myida</taxon>
        <taxon>Myoidea</taxon>
        <taxon>Myidae</taxon>
        <taxon>Mya</taxon>
    </lineage>
</organism>
<evidence type="ECO:0000256" key="1">
    <source>
        <dbReference type="SAM" id="Coils"/>
    </source>
</evidence>
<accession>A0ABY7FUR8</accession>